<protein>
    <submittedName>
        <fullName evidence="2">Uncharacterized protein</fullName>
    </submittedName>
</protein>
<reference evidence="2" key="1">
    <citation type="journal article" date="2022" name="bioRxiv">
        <title>Sequencing and chromosome-scale assembly of the giantPleurodeles waltlgenome.</title>
        <authorList>
            <person name="Brown T."/>
            <person name="Elewa A."/>
            <person name="Iarovenko S."/>
            <person name="Subramanian E."/>
            <person name="Araus A.J."/>
            <person name="Petzold A."/>
            <person name="Susuki M."/>
            <person name="Suzuki K.-i.T."/>
            <person name="Hayashi T."/>
            <person name="Toyoda A."/>
            <person name="Oliveira C."/>
            <person name="Osipova E."/>
            <person name="Leigh N.D."/>
            <person name="Simon A."/>
            <person name="Yun M.H."/>
        </authorList>
    </citation>
    <scope>NUCLEOTIDE SEQUENCE</scope>
    <source>
        <strain evidence="2">20211129_DDA</strain>
        <tissue evidence="2">Liver</tissue>
    </source>
</reference>
<organism evidence="2 3">
    <name type="scientific">Pleurodeles waltl</name>
    <name type="common">Iberian ribbed newt</name>
    <dbReference type="NCBI Taxonomy" id="8319"/>
    <lineage>
        <taxon>Eukaryota</taxon>
        <taxon>Metazoa</taxon>
        <taxon>Chordata</taxon>
        <taxon>Craniata</taxon>
        <taxon>Vertebrata</taxon>
        <taxon>Euteleostomi</taxon>
        <taxon>Amphibia</taxon>
        <taxon>Batrachia</taxon>
        <taxon>Caudata</taxon>
        <taxon>Salamandroidea</taxon>
        <taxon>Salamandridae</taxon>
        <taxon>Pleurodelinae</taxon>
        <taxon>Pleurodeles</taxon>
    </lineage>
</organism>
<gene>
    <name evidence="2" type="ORF">NDU88_000021</name>
</gene>
<evidence type="ECO:0000256" key="1">
    <source>
        <dbReference type="SAM" id="MobiDB-lite"/>
    </source>
</evidence>
<evidence type="ECO:0000313" key="2">
    <source>
        <dbReference type="EMBL" id="KAJ1204575.1"/>
    </source>
</evidence>
<dbReference type="EMBL" id="JANPWB010000002">
    <property type="protein sequence ID" value="KAJ1204575.1"/>
    <property type="molecule type" value="Genomic_DNA"/>
</dbReference>
<feature type="region of interest" description="Disordered" evidence="1">
    <location>
        <begin position="1"/>
        <end position="26"/>
    </location>
</feature>
<proteinExistence type="predicted"/>
<keyword evidence="3" id="KW-1185">Reference proteome</keyword>
<accession>A0AAV7VS95</accession>
<comment type="caution">
    <text evidence="2">The sequence shown here is derived from an EMBL/GenBank/DDBJ whole genome shotgun (WGS) entry which is preliminary data.</text>
</comment>
<name>A0AAV7VS95_PLEWA</name>
<feature type="region of interest" description="Disordered" evidence="1">
    <location>
        <begin position="62"/>
        <end position="83"/>
    </location>
</feature>
<feature type="compositionally biased region" description="Low complexity" evidence="1">
    <location>
        <begin position="11"/>
        <end position="26"/>
    </location>
</feature>
<sequence length="100" mass="10648">MRPGWSRLCPAAAGSRDSSGRAAKYSSPLGAAHTTAALLLPQGLLTFFRPLRLAARNTSWPHSPAAACHRGSARRPHQLPGPQVPIKFIGERIAHPPPSN</sequence>
<evidence type="ECO:0000313" key="3">
    <source>
        <dbReference type="Proteomes" id="UP001066276"/>
    </source>
</evidence>
<dbReference type="AlphaFoldDB" id="A0AAV7VS95"/>
<dbReference type="Proteomes" id="UP001066276">
    <property type="component" value="Chromosome 1_2"/>
</dbReference>